<evidence type="ECO:0000313" key="2">
    <source>
        <dbReference type="Proteomes" id="UP000240760"/>
    </source>
</evidence>
<name>A0A2T4CCD0_TRILO</name>
<protein>
    <submittedName>
        <fullName evidence="1">Uncharacterized protein</fullName>
    </submittedName>
</protein>
<proteinExistence type="predicted"/>
<gene>
    <name evidence="1" type="ORF">M440DRAFT_1436547</name>
</gene>
<sequence>MGYFKIYNLSFTSPTMRAFNLEITAIMDPEVDVGWISRVTVILTHGRRLIGEKTLRDTYMIPDEWDRATIRLESFEIKNMTAFKGFFEKLMPKNDIIQEYRAEVALKAALDDEENGHELSIAIDLSDVSKISVSRLEYNRCDDRIRLSFSTWSWTPFDIDFGCCQFVLEADDGILAFLDGRFGMGRELYKVALEGIVDPAIDEASFDGVGTLTGFKTYEHNNSFLAHAIRLFRIEVDLAALKGDLDED</sequence>
<reference evidence="1 2" key="1">
    <citation type="submission" date="2016-07" db="EMBL/GenBank/DDBJ databases">
        <title>Multiple horizontal gene transfer events from other fungi enriched the ability of initially mycotrophic Trichoderma (Ascomycota) to feed on dead plant biomass.</title>
        <authorList>
            <consortium name="DOE Joint Genome Institute"/>
            <person name="Aerts A."/>
            <person name="Atanasova L."/>
            <person name="Chenthamara K."/>
            <person name="Zhang J."/>
            <person name="Grujic M."/>
            <person name="Henrissat B."/>
            <person name="Kuo A."/>
            <person name="Salamov A."/>
            <person name="Lipzen A."/>
            <person name="Labutti K."/>
            <person name="Barry K."/>
            <person name="Miao Y."/>
            <person name="Rahimi M.J."/>
            <person name="Shen Q."/>
            <person name="Grigoriev I.V."/>
            <person name="Kubicek C.P."/>
            <person name="Druzhinina I.S."/>
        </authorList>
    </citation>
    <scope>NUCLEOTIDE SEQUENCE [LARGE SCALE GENOMIC DNA]</scope>
    <source>
        <strain evidence="1 2">ATCC 18648</strain>
    </source>
</reference>
<dbReference type="AlphaFoldDB" id="A0A2T4CCD0"/>
<accession>A0A2T4CCD0</accession>
<dbReference type="EMBL" id="KZ679128">
    <property type="protein sequence ID" value="PTB79210.1"/>
    <property type="molecule type" value="Genomic_DNA"/>
</dbReference>
<keyword evidence="2" id="KW-1185">Reference proteome</keyword>
<evidence type="ECO:0000313" key="1">
    <source>
        <dbReference type="EMBL" id="PTB79210.1"/>
    </source>
</evidence>
<organism evidence="1 2">
    <name type="scientific">Trichoderma longibrachiatum ATCC 18648</name>
    <dbReference type="NCBI Taxonomy" id="983965"/>
    <lineage>
        <taxon>Eukaryota</taxon>
        <taxon>Fungi</taxon>
        <taxon>Dikarya</taxon>
        <taxon>Ascomycota</taxon>
        <taxon>Pezizomycotina</taxon>
        <taxon>Sordariomycetes</taxon>
        <taxon>Hypocreomycetidae</taxon>
        <taxon>Hypocreales</taxon>
        <taxon>Hypocreaceae</taxon>
        <taxon>Trichoderma</taxon>
    </lineage>
</organism>
<dbReference type="OrthoDB" id="4896153at2759"/>
<dbReference type="Proteomes" id="UP000240760">
    <property type="component" value="Unassembled WGS sequence"/>
</dbReference>